<name>A0A4R8M6Z9_9BACT</name>
<reference evidence="9 10" key="1">
    <citation type="submission" date="2019-03" db="EMBL/GenBank/DDBJ databases">
        <title>Genomic Encyclopedia of Type Strains, Phase IV (KMG-IV): sequencing the most valuable type-strain genomes for metagenomic binning, comparative biology and taxonomic classification.</title>
        <authorList>
            <person name="Goeker M."/>
        </authorList>
    </citation>
    <scope>NUCLEOTIDE SEQUENCE [LARGE SCALE GENOMIC DNA]</scope>
    <source>
        <strain evidence="9 10">DSM 25964</strain>
    </source>
</reference>
<comment type="subunit">
    <text evidence="6">HflC and HflK may interact to form a multimeric complex.</text>
</comment>
<feature type="domain" description="Band 7" evidence="8">
    <location>
        <begin position="58"/>
        <end position="240"/>
    </location>
</feature>
<dbReference type="EMBL" id="SORI01000006">
    <property type="protein sequence ID" value="TDY61179.1"/>
    <property type="molecule type" value="Genomic_DNA"/>
</dbReference>
<evidence type="ECO:0000256" key="5">
    <source>
        <dbReference type="ARBA" id="ARBA00023136"/>
    </source>
</evidence>
<evidence type="ECO:0000313" key="10">
    <source>
        <dbReference type="Proteomes" id="UP000295066"/>
    </source>
</evidence>
<evidence type="ECO:0000256" key="7">
    <source>
        <dbReference type="SAM" id="Coils"/>
    </source>
</evidence>
<dbReference type="OrthoDB" id="9779595at2"/>
<dbReference type="GO" id="GO:0016020">
    <property type="term" value="C:membrane"/>
    <property type="evidence" value="ECO:0007669"/>
    <property type="project" value="UniProtKB-SubCell"/>
</dbReference>
<dbReference type="NCBIfam" id="TIGR01933">
    <property type="entry name" value="hflK"/>
    <property type="match status" value="1"/>
</dbReference>
<dbReference type="GO" id="GO:0006508">
    <property type="term" value="P:proteolysis"/>
    <property type="evidence" value="ECO:0007669"/>
    <property type="project" value="UniProtKB-KW"/>
</dbReference>
<dbReference type="SUPFAM" id="SSF117892">
    <property type="entry name" value="Band 7/SPFH domain"/>
    <property type="match status" value="1"/>
</dbReference>
<keyword evidence="9" id="KW-0645">Protease</keyword>
<gene>
    <name evidence="9" type="ORF">C8D99_10634</name>
</gene>
<comment type="subcellular location">
    <subcellularLocation>
        <location evidence="1 6">Membrane</location>
    </subcellularLocation>
</comment>
<evidence type="ECO:0000256" key="3">
    <source>
        <dbReference type="ARBA" id="ARBA00022692"/>
    </source>
</evidence>
<dbReference type="Gene3D" id="3.30.479.30">
    <property type="entry name" value="Band 7 domain"/>
    <property type="match status" value="1"/>
</dbReference>
<organism evidence="9 10">
    <name type="scientific">Aminivibrio pyruvatiphilus</name>
    <dbReference type="NCBI Taxonomy" id="1005740"/>
    <lineage>
        <taxon>Bacteria</taxon>
        <taxon>Thermotogati</taxon>
        <taxon>Synergistota</taxon>
        <taxon>Synergistia</taxon>
        <taxon>Synergistales</taxon>
        <taxon>Aminobacteriaceae</taxon>
        <taxon>Aminivibrio</taxon>
    </lineage>
</organism>
<evidence type="ECO:0000313" key="9">
    <source>
        <dbReference type="EMBL" id="TDY61179.1"/>
    </source>
</evidence>
<dbReference type="InterPro" id="IPR010201">
    <property type="entry name" value="HflK"/>
</dbReference>
<comment type="function">
    <text evidence="6">HflC and HflK could encode or regulate a protease.</text>
</comment>
<accession>A0A4R8M6Z9</accession>
<dbReference type="Proteomes" id="UP000295066">
    <property type="component" value="Unassembled WGS sequence"/>
</dbReference>
<feature type="transmembrane region" description="Helical" evidence="6">
    <location>
        <begin position="42"/>
        <end position="63"/>
    </location>
</feature>
<keyword evidence="9" id="KW-0378">Hydrolase</keyword>
<evidence type="ECO:0000256" key="2">
    <source>
        <dbReference type="ARBA" id="ARBA00006971"/>
    </source>
</evidence>
<dbReference type="PANTHER" id="PTHR43327">
    <property type="entry name" value="STOMATIN-LIKE PROTEIN 2, MITOCHONDRIAL"/>
    <property type="match status" value="1"/>
</dbReference>
<dbReference type="InterPro" id="IPR001107">
    <property type="entry name" value="Band_7"/>
</dbReference>
<keyword evidence="10" id="KW-1185">Reference proteome</keyword>
<keyword evidence="3 6" id="KW-0812">Transmembrane</keyword>
<dbReference type="SMART" id="SM00244">
    <property type="entry name" value="PHB"/>
    <property type="match status" value="1"/>
</dbReference>
<dbReference type="CDD" id="cd03404">
    <property type="entry name" value="SPFH_HflK"/>
    <property type="match status" value="1"/>
</dbReference>
<dbReference type="InterPro" id="IPR050710">
    <property type="entry name" value="Band7/mec-2_domain"/>
</dbReference>
<proteinExistence type="inferred from homology"/>
<evidence type="ECO:0000256" key="1">
    <source>
        <dbReference type="ARBA" id="ARBA00004370"/>
    </source>
</evidence>
<dbReference type="RefSeq" id="WP_133957232.1">
    <property type="nucleotide sequence ID" value="NZ_SORI01000006.1"/>
</dbReference>
<keyword evidence="4 6" id="KW-1133">Transmembrane helix</keyword>
<comment type="caution">
    <text evidence="9">The sequence shown here is derived from an EMBL/GenBank/DDBJ whole genome shotgun (WGS) entry which is preliminary data.</text>
</comment>
<evidence type="ECO:0000259" key="8">
    <source>
        <dbReference type="SMART" id="SM00244"/>
    </source>
</evidence>
<keyword evidence="5 6" id="KW-0472">Membrane</keyword>
<keyword evidence="7" id="KW-0175">Coiled coil</keyword>
<evidence type="ECO:0000256" key="6">
    <source>
        <dbReference type="RuleBase" id="RU364113"/>
    </source>
</evidence>
<dbReference type="Pfam" id="PF01145">
    <property type="entry name" value="Band_7"/>
    <property type="match status" value="1"/>
</dbReference>
<dbReference type="AlphaFoldDB" id="A0A4R8M6Z9"/>
<dbReference type="GO" id="GO:0008233">
    <property type="term" value="F:peptidase activity"/>
    <property type="evidence" value="ECO:0007669"/>
    <property type="project" value="UniProtKB-KW"/>
</dbReference>
<feature type="coiled-coil region" evidence="7">
    <location>
        <begin position="239"/>
        <end position="281"/>
    </location>
</feature>
<dbReference type="InterPro" id="IPR036013">
    <property type="entry name" value="Band_7/SPFH_dom_sf"/>
</dbReference>
<dbReference type="PANTHER" id="PTHR43327:SF2">
    <property type="entry name" value="MODULATOR OF FTSH PROTEASE HFLK"/>
    <property type="match status" value="1"/>
</dbReference>
<protein>
    <recommendedName>
        <fullName evidence="6">Protein HflK</fullName>
    </recommendedName>
</protein>
<comment type="similarity">
    <text evidence="2 6">Belongs to the band 7/mec-2 family. HflK subfamily.</text>
</comment>
<sequence>MRNLFEELLGMLEKGARKEQRFDGEEWGTPPPRERKKLNLGFLKYAVLLIVAALVAYQGFYIVPAGSRGVVFRLGRVSGVADQGINFKLPVIDLVTIVNTEQIQRFEYGYRTVNPGPPATFADRPDESKMLTGDNKIVEIDWVLQFQAGDPVSFVVNLPEDRAYREKMIRDIAESTLREVIASRELDDVLTTEKEASQTEAKKLIQEKLDLLKTGVFIVAVQFQDVTPPKAVQAAFSEINTARAERERMILEADKYSNEILSRAEGEADKLLNEAEAYKFRRISLAEGEAARISSLQDAYRENPDLVLNNLWLENMEKIWPQMKVFIIDAGENALQVLPLDQFFKSAGAASPDGKQ</sequence>
<evidence type="ECO:0000256" key="4">
    <source>
        <dbReference type="ARBA" id="ARBA00022989"/>
    </source>
</evidence>